<evidence type="ECO:0000313" key="3">
    <source>
        <dbReference type="Proteomes" id="UP000054623"/>
    </source>
</evidence>
<feature type="domain" description="Transposase IS4-like" evidence="1">
    <location>
        <begin position="44"/>
        <end position="91"/>
    </location>
</feature>
<dbReference type="InterPro" id="IPR002559">
    <property type="entry name" value="Transposase_11"/>
</dbReference>
<organism evidence="2 3">
    <name type="scientific">Desulfitobacterium hafniense</name>
    <name type="common">Desulfitobacterium frappieri</name>
    <dbReference type="NCBI Taxonomy" id="49338"/>
    <lineage>
        <taxon>Bacteria</taxon>
        <taxon>Bacillati</taxon>
        <taxon>Bacillota</taxon>
        <taxon>Clostridia</taxon>
        <taxon>Eubacteriales</taxon>
        <taxon>Desulfitobacteriaceae</taxon>
        <taxon>Desulfitobacterium</taxon>
    </lineage>
</organism>
<evidence type="ECO:0000259" key="1">
    <source>
        <dbReference type="Pfam" id="PF01609"/>
    </source>
</evidence>
<protein>
    <recommendedName>
        <fullName evidence="1">Transposase IS4-like domain-containing protein</fullName>
    </recommendedName>
</protein>
<dbReference type="GO" id="GO:0003677">
    <property type="term" value="F:DNA binding"/>
    <property type="evidence" value="ECO:0007669"/>
    <property type="project" value="InterPro"/>
</dbReference>
<evidence type="ECO:0000313" key="2">
    <source>
        <dbReference type="EMBL" id="KTE91432.1"/>
    </source>
</evidence>
<name>A0A0W1JJX1_DESHA</name>
<dbReference type="Proteomes" id="UP000054623">
    <property type="component" value="Unassembled WGS sequence"/>
</dbReference>
<dbReference type="SUPFAM" id="SSF53098">
    <property type="entry name" value="Ribonuclease H-like"/>
    <property type="match status" value="1"/>
</dbReference>
<sequence>MEKGFMYLFIIIDRYSRYIVDYELSSTLEKGFVMTGLMLSFLSMMEIYAAHWTIEVFFKEAKQQLKLGTCQSRDFDAQIAHVTACYLLYTLLVYFRRVNSYESLGGLFDAIKND</sequence>
<accession>A0A0W1JJX1</accession>
<dbReference type="GO" id="GO:0004803">
    <property type="term" value="F:transposase activity"/>
    <property type="evidence" value="ECO:0007669"/>
    <property type="project" value="InterPro"/>
</dbReference>
<dbReference type="AlphaFoldDB" id="A0A0W1JJX1"/>
<dbReference type="EMBL" id="LOCK01000026">
    <property type="protein sequence ID" value="KTE91432.1"/>
    <property type="molecule type" value="Genomic_DNA"/>
</dbReference>
<reference evidence="2 3" key="1">
    <citation type="submission" date="2015-12" db="EMBL/GenBank/DDBJ databases">
        <title>Draft Genome Sequence of Desulfitobacterium hafniense Strain DH, a Sulfate-reducing Bacterium Isolated from Paddy Soils.</title>
        <authorList>
            <person name="Bao P."/>
            <person name="Zhang X."/>
            <person name="Li G."/>
        </authorList>
    </citation>
    <scope>NUCLEOTIDE SEQUENCE [LARGE SCALE GENOMIC DNA]</scope>
    <source>
        <strain evidence="2 3">DH</strain>
    </source>
</reference>
<dbReference type="Pfam" id="PF01609">
    <property type="entry name" value="DDE_Tnp_1"/>
    <property type="match status" value="1"/>
</dbReference>
<comment type="caution">
    <text evidence="2">The sequence shown here is derived from an EMBL/GenBank/DDBJ whole genome shotgun (WGS) entry which is preliminary data.</text>
</comment>
<gene>
    <name evidence="2" type="ORF">AT727_22625</name>
</gene>
<dbReference type="InterPro" id="IPR012337">
    <property type="entry name" value="RNaseH-like_sf"/>
</dbReference>
<dbReference type="GO" id="GO:0006313">
    <property type="term" value="P:DNA transposition"/>
    <property type="evidence" value="ECO:0007669"/>
    <property type="project" value="InterPro"/>
</dbReference>
<proteinExistence type="predicted"/>